<evidence type="ECO:0000259" key="7">
    <source>
        <dbReference type="PROSITE" id="PS50110"/>
    </source>
</evidence>
<dbReference type="SMART" id="SM00448">
    <property type="entry name" value="REC"/>
    <property type="match status" value="1"/>
</dbReference>
<proteinExistence type="predicted"/>
<dbReference type="AlphaFoldDB" id="A0A1H3J3S7"/>
<dbReference type="InterPro" id="IPR013656">
    <property type="entry name" value="PAS_4"/>
</dbReference>
<dbReference type="SUPFAM" id="SSF52172">
    <property type="entry name" value="CheY-like"/>
    <property type="match status" value="1"/>
</dbReference>
<dbReference type="Pfam" id="PF15915">
    <property type="entry name" value="BAT"/>
    <property type="match status" value="1"/>
</dbReference>
<dbReference type="PROSITE" id="PS50112">
    <property type="entry name" value="PAS"/>
    <property type="match status" value="1"/>
</dbReference>
<dbReference type="GO" id="GO:0000160">
    <property type="term" value="P:phosphorelay signal transduction system"/>
    <property type="evidence" value="ECO:0007669"/>
    <property type="project" value="InterPro"/>
</dbReference>
<evidence type="ECO:0000256" key="6">
    <source>
        <dbReference type="SAM" id="MobiDB-lite"/>
    </source>
</evidence>
<dbReference type="Gene3D" id="3.30.450.20">
    <property type="entry name" value="PAS domain"/>
    <property type="match status" value="2"/>
</dbReference>
<dbReference type="InterPro" id="IPR031803">
    <property type="entry name" value="BAT_GAF/HTH-assoc"/>
</dbReference>
<feature type="domain" description="PAC" evidence="9">
    <location>
        <begin position="214"/>
        <end position="269"/>
    </location>
</feature>
<dbReference type="Pfam" id="PF00072">
    <property type="entry name" value="Response_reg"/>
    <property type="match status" value="1"/>
</dbReference>
<feature type="domain" description="PAS" evidence="8">
    <location>
        <begin position="270"/>
        <end position="312"/>
    </location>
</feature>
<dbReference type="EMBL" id="FNPC01000004">
    <property type="protein sequence ID" value="SDY34457.1"/>
    <property type="molecule type" value="Genomic_DNA"/>
</dbReference>
<reference evidence="11" key="1">
    <citation type="submission" date="2016-10" db="EMBL/GenBank/DDBJ databases">
        <authorList>
            <person name="Varghese N."/>
            <person name="Submissions S."/>
        </authorList>
    </citation>
    <scope>NUCLEOTIDE SEQUENCE [LARGE SCALE GENOMIC DNA]</scope>
    <source>
        <strain evidence="11">DC30,IBRC 10041,KCTC 4046</strain>
    </source>
</reference>
<dbReference type="SUPFAM" id="SSF55785">
    <property type="entry name" value="PYP-like sensor domain (PAS domain)"/>
    <property type="match status" value="2"/>
</dbReference>
<feature type="region of interest" description="Disordered" evidence="6">
    <location>
        <begin position="803"/>
        <end position="838"/>
    </location>
</feature>
<dbReference type="InterPro" id="IPR001789">
    <property type="entry name" value="Sig_transdc_resp-reg_receiver"/>
</dbReference>
<keyword evidence="2" id="KW-0418">Kinase</keyword>
<dbReference type="NCBIfam" id="TIGR00229">
    <property type="entry name" value="sensory_box"/>
    <property type="match status" value="1"/>
</dbReference>
<dbReference type="SUPFAM" id="SSF55781">
    <property type="entry name" value="GAF domain-like"/>
    <property type="match status" value="2"/>
</dbReference>
<dbReference type="InterPro" id="IPR003018">
    <property type="entry name" value="GAF"/>
</dbReference>
<evidence type="ECO:0000256" key="5">
    <source>
        <dbReference type="PROSITE-ProRule" id="PRU00169"/>
    </source>
</evidence>
<accession>A0A1H3J3S7</accession>
<dbReference type="Proteomes" id="UP000199079">
    <property type="component" value="Unassembled WGS sequence"/>
</dbReference>
<dbReference type="GO" id="GO:0016301">
    <property type="term" value="F:kinase activity"/>
    <property type="evidence" value="ECO:0007669"/>
    <property type="project" value="UniProtKB-KW"/>
</dbReference>
<dbReference type="Gene3D" id="3.40.50.2300">
    <property type="match status" value="1"/>
</dbReference>
<dbReference type="CDD" id="cd00156">
    <property type="entry name" value="REC"/>
    <property type="match status" value="1"/>
</dbReference>
<sequence length="990" mass="106834">MTSSTASLESARVVVVGDAAALDEYADALAAADADVQRSDTAAAALEAVRSEPVDCLVSGVDLPNATAVELLADVRAESSTLPVIVAAADGDEAVASELIGAGVTDYIALSEPVERSHETVVKRTERAVTTARRTETRRERSRRFDAVFEDTRTATWVLAADGRLERANRTARDLVAADVDPLVGEPFWTLPWWSAAEGTMADVRRLVETAREGSFGNAVVSRSASLADPDVIDLSVRPVRDDRGTVTSIVVEGVDVTDRVALERDLRRSEELHRVTLNNMTDTVLITNEAGEYTYVCPNVHFIFGYTAAEIEELGTIDDLLGADLFDREELAETGVLKNIECTATDKAGREHTLLVNVREVEIQDGTLLYSCRDVTKRKQREEALATLQETARDFLYAETHEEIASHVVDDTPGVLDLDASAVSLFDADATELRPAARSARMRAVHGPLPAVNADGTTLAGHSFVADEPLFLDDVHEDDRLANPATDLRSVAYIPLGDHGVFMAGSTAVGAFDDVTRELADLLAATAEAALDRVSRESRLREQDRTLQRRNEELTELNRVNETIRAIDRAVVRAETGEEIDHSVCELLGADDRFRFAWIGTVDRRSGTVEPRAWAGEEHGYLDARPFTVGNEGGDPAGRTAATGETTVVENVADGLREESWRTDALSREYLSAVSIPLVYNDLSHGVLTVYATTRDAFDETTRAVLDELGETIAAGLSANERKKALLTTSMTRVEFAVDDPTFVLSRLARRADCTIAYHGGVRQTDEGRYVFVTVEDASIDAVADAAADLVAIDEVRRISANGSGGDAGTDGDAAGGGDGNASGSGGNASGSDGDAPGDGGVLRLRLTRPFLALELADHGAVFREATADPGGATLVVEVPDGIDLRKVTELVRETFSDVELRSKRTLDRAPDHDRSARVLADVTDRQLEVVRTAYYSGFFESPRDHTGEEVADTLDISPPAFYRHVRTVQRKVFGALFEDGGVPIAVRE</sequence>
<dbReference type="InterPro" id="IPR035965">
    <property type="entry name" value="PAS-like_dom_sf"/>
</dbReference>
<dbReference type="PANTHER" id="PTHR34236:SF1">
    <property type="entry name" value="DIMETHYL SULFOXIDE REDUCTASE TRANSCRIPTIONAL ACTIVATOR"/>
    <property type="match status" value="1"/>
</dbReference>
<comment type="caution">
    <text evidence="5">Lacks conserved residue(s) required for the propagation of feature annotation.</text>
</comment>
<dbReference type="InterPro" id="IPR011006">
    <property type="entry name" value="CheY-like_superfamily"/>
</dbReference>
<evidence type="ECO:0000256" key="1">
    <source>
        <dbReference type="ARBA" id="ARBA00022679"/>
    </source>
</evidence>
<gene>
    <name evidence="10" type="ORF">SAMN05216564_104376</name>
</gene>
<evidence type="ECO:0000256" key="4">
    <source>
        <dbReference type="ARBA" id="ARBA00023163"/>
    </source>
</evidence>
<name>A0A1H3J3S7_9EURY</name>
<evidence type="ECO:0000259" key="9">
    <source>
        <dbReference type="PROSITE" id="PS50113"/>
    </source>
</evidence>
<dbReference type="InterPro" id="IPR000700">
    <property type="entry name" value="PAS-assoc_C"/>
</dbReference>
<dbReference type="InterPro" id="IPR000014">
    <property type="entry name" value="PAS"/>
</dbReference>
<keyword evidence="11" id="KW-1185">Reference proteome</keyword>
<dbReference type="PROSITE" id="PS50110">
    <property type="entry name" value="RESPONSE_REGULATORY"/>
    <property type="match status" value="1"/>
</dbReference>
<keyword evidence="3" id="KW-0805">Transcription regulation</keyword>
<evidence type="ECO:0000256" key="2">
    <source>
        <dbReference type="ARBA" id="ARBA00022777"/>
    </source>
</evidence>
<dbReference type="OrthoDB" id="165911at2157"/>
<evidence type="ECO:0000259" key="8">
    <source>
        <dbReference type="PROSITE" id="PS50112"/>
    </source>
</evidence>
<organism evidence="10 11">
    <name type="scientific">Halopenitus persicus</name>
    <dbReference type="NCBI Taxonomy" id="1048396"/>
    <lineage>
        <taxon>Archaea</taxon>
        <taxon>Methanobacteriati</taxon>
        <taxon>Methanobacteriota</taxon>
        <taxon>Stenosarchaea group</taxon>
        <taxon>Halobacteria</taxon>
        <taxon>Halobacteriales</taxon>
        <taxon>Haloferacaceae</taxon>
        <taxon>Halopenitus</taxon>
    </lineage>
</organism>
<feature type="domain" description="Response regulatory" evidence="7">
    <location>
        <begin position="11"/>
        <end position="125"/>
    </location>
</feature>
<dbReference type="InterPro" id="IPR029016">
    <property type="entry name" value="GAF-like_dom_sf"/>
</dbReference>
<dbReference type="PANTHER" id="PTHR34236">
    <property type="entry name" value="DIMETHYL SULFOXIDE REDUCTASE TRANSCRIPTIONAL ACTIVATOR"/>
    <property type="match status" value="1"/>
</dbReference>
<feature type="compositionally biased region" description="Gly residues" evidence="6">
    <location>
        <begin position="804"/>
        <end position="830"/>
    </location>
</feature>
<dbReference type="SMART" id="SM00091">
    <property type="entry name" value="PAS"/>
    <property type="match status" value="2"/>
</dbReference>
<evidence type="ECO:0000256" key="3">
    <source>
        <dbReference type="ARBA" id="ARBA00023015"/>
    </source>
</evidence>
<keyword evidence="1" id="KW-0808">Transferase</keyword>
<dbReference type="InterPro" id="IPR007050">
    <property type="entry name" value="HTH_bacterioopsin"/>
</dbReference>
<evidence type="ECO:0000313" key="11">
    <source>
        <dbReference type="Proteomes" id="UP000199079"/>
    </source>
</evidence>
<keyword evidence="4" id="KW-0804">Transcription</keyword>
<evidence type="ECO:0000313" key="10">
    <source>
        <dbReference type="EMBL" id="SDY34457.1"/>
    </source>
</evidence>
<dbReference type="Pfam" id="PF13185">
    <property type="entry name" value="GAF_2"/>
    <property type="match status" value="2"/>
</dbReference>
<dbReference type="Pfam" id="PF08448">
    <property type="entry name" value="PAS_4"/>
    <property type="match status" value="1"/>
</dbReference>
<protein>
    <submittedName>
        <fullName evidence="10">PAS domain S-box-containing protein</fullName>
    </submittedName>
</protein>
<dbReference type="Pfam" id="PF04967">
    <property type="entry name" value="HTH_10"/>
    <property type="match status" value="1"/>
</dbReference>
<dbReference type="Gene3D" id="3.30.450.40">
    <property type="match status" value="2"/>
</dbReference>
<dbReference type="RefSeq" id="WP_092732385.1">
    <property type="nucleotide sequence ID" value="NZ_FNPC01000004.1"/>
</dbReference>
<dbReference type="PROSITE" id="PS50113">
    <property type="entry name" value="PAC"/>
    <property type="match status" value="1"/>
</dbReference>